<protein>
    <submittedName>
        <fullName evidence="1">Uncharacterized protein</fullName>
    </submittedName>
</protein>
<dbReference type="EMBL" id="AFOJ01000003">
    <property type="protein sequence ID" value="EGM52915.1"/>
    <property type="molecule type" value="Genomic_DNA"/>
</dbReference>
<evidence type="ECO:0000313" key="2">
    <source>
        <dbReference type="Proteomes" id="UP000002971"/>
    </source>
</evidence>
<name>F7QZJ4_9LACO</name>
<dbReference type="AlphaFoldDB" id="F7QZJ4"/>
<reference evidence="1 2" key="1">
    <citation type="journal article" date="2011" name="J. Bacteriol.">
        <title>Genome Sequence of Lactobacillus ruminis SPM0211, Isolated from a Fecal Sample from a Healthy Korean.</title>
        <authorList>
            <person name="Lee S."/>
            <person name="Cho Y.J."/>
            <person name="Lee A.H."/>
            <person name="Chun J."/>
            <person name="Ha N.J."/>
            <person name="Ko G."/>
        </authorList>
    </citation>
    <scope>NUCLEOTIDE SEQUENCE [LARGE SCALE GENOMIC DNA]</scope>
    <source>
        <strain evidence="1 2">SPM0211</strain>
    </source>
</reference>
<sequence length="37" mass="4205">MLRQNMRILRADLASTAFGKIIAVYGHIDENGLFVRN</sequence>
<accession>F7QZJ4</accession>
<proteinExistence type="predicted"/>
<evidence type="ECO:0000313" key="1">
    <source>
        <dbReference type="EMBL" id="EGM52915.1"/>
    </source>
</evidence>
<gene>
    <name evidence="1" type="ORF">LRU_00850</name>
</gene>
<organism evidence="1 2">
    <name type="scientific">Ligilactobacillus ruminis SPM0211</name>
    <dbReference type="NCBI Taxonomy" id="1040964"/>
    <lineage>
        <taxon>Bacteria</taxon>
        <taxon>Bacillati</taxon>
        <taxon>Bacillota</taxon>
        <taxon>Bacilli</taxon>
        <taxon>Lactobacillales</taxon>
        <taxon>Lactobacillaceae</taxon>
        <taxon>Ligilactobacillus</taxon>
    </lineage>
</organism>
<dbReference type="Proteomes" id="UP000002971">
    <property type="component" value="Unassembled WGS sequence"/>
</dbReference>
<comment type="caution">
    <text evidence="1">The sequence shown here is derived from an EMBL/GenBank/DDBJ whole genome shotgun (WGS) entry which is preliminary data.</text>
</comment>